<comment type="caution">
    <text evidence="7">The sequence shown here is derived from an EMBL/GenBank/DDBJ whole genome shotgun (WGS) entry which is preliminary data.</text>
</comment>
<dbReference type="InterPro" id="IPR002653">
    <property type="entry name" value="Znf_A20"/>
</dbReference>
<evidence type="ECO:0008006" key="9">
    <source>
        <dbReference type="Google" id="ProtNLM"/>
    </source>
</evidence>
<keyword evidence="3" id="KW-0862">Zinc</keyword>
<evidence type="ECO:0000256" key="1">
    <source>
        <dbReference type="ARBA" id="ARBA00022723"/>
    </source>
</evidence>
<organism evidence="7 8">
    <name type="scientific">Galdieria yellowstonensis</name>
    <dbReference type="NCBI Taxonomy" id="3028027"/>
    <lineage>
        <taxon>Eukaryota</taxon>
        <taxon>Rhodophyta</taxon>
        <taxon>Bangiophyceae</taxon>
        <taxon>Galdieriales</taxon>
        <taxon>Galdieriaceae</taxon>
        <taxon>Galdieria</taxon>
    </lineage>
</organism>
<feature type="domain" description="AN1-type" evidence="6">
    <location>
        <begin position="127"/>
        <end position="173"/>
    </location>
</feature>
<evidence type="ECO:0000256" key="3">
    <source>
        <dbReference type="ARBA" id="ARBA00022833"/>
    </source>
</evidence>
<dbReference type="SMART" id="SM00259">
    <property type="entry name" value="ZnF_A20"/>
    <property type="match status" value="1"/>
</dbReference>
<dbReference type="GO" id="GO:0008270">
    <property type="term" value="F:zinc ion binding"/>
    <property type="evidence" value="ECO:0007669"/>
    <property type="project" value="UniProtKB-KW"/>
</dbReference>
<feature type="domain" description="A20-type" evidence="5">
    <location>
        <begin position="16"/>
        <end position="50"/>
    </location>
</feature>
<dbReference type="PANTHER" id="PTHR10634:SF149">
    <property type="entry name" value="AN1-TYPE DOMAIN-CONTAINING PROTEIN-RELATED"/>
    <property type="match status" value="1"/>
</dbReference>
<dbReference type="PANTHER" id="PTHR10634">
    <property type="entry name" value="AN1-TYPE ZINC FINGER PROTEIN"/>
    <property type="match status" value="1"/>
</dbReference>
<dbReference type="EMBL" id="JANCYU010000022">
    <property type="protein sequence ID" value="KAK4524277.1"/>
    <property type="molecule type" value="Genomic_DNA"/>
</dbReference>
<dbReference type="SMART" id="SM00154">
    <property type="entry name" value="ZnF_AN1"/>
    <property type="match status" value="1"/>
</dbReference>
<keyword evidence="1" id="KW-0479">Metal-binding</keyword>
<evidence type="ECO:0000256" key="2">
    <source>
        <dbReference type="ARBA" id="ARBA00022771"/>
    </source>
</evidence>
<dbReference type="InterPro" id="IPR035896">
    <property type="entry name" value="AN1-like_Znf"/>
</dbReference>
<protein>
    <recommendedName>
        <fullName evidence="9">Zinc finger protein</fullName>
    </recommendedName>
</protein>
<dbReference type="Pfam" id="PF01428">
    <property type="entry name" value="zf-AN1"/>
    <property type="match status" value="1"/>
</dbReference>
<proteinExistence type="predicted"/>
<dbReference type="Gene3D" id="1.20.5.4770">
    <property type="match status" value="1"/>
</dbReference>
<name>A0AAV9IA66_9RHOD</name>
<evidence type="ECO:0000313" key="8">
    <source>
        <dbReference type="Proteomes" id="UP001300502"/>
    </source>
</evidence>
<dbReference type="Pfam" id="PF01754">
    <property type="entry name" value="zf-A20"/>
    <property type="match status" value="1"/>
</dbReference>
<dbReference type="Proteomes" id="UP001300502">
    <property type="component" value="Unassembled WGS sequence"/>
</dbReference>
<dbReference type="FunFam" id="4.10.1110.10:FF:000001">
    <property type="entry name" value="Zinc finger AN1-type containing 6"/>
    <property type="match status" value="1"/>
</dbReference>
<accession>A0AAV9IA66</accession>
<dbReference type="SUPFAM" id="SSF57716">
    <property type="entry name" value="Glucocorticoid receptor-like (DNA-binding domain)"/>
    <property type="match status" value="1"/>
</dbReference>
<dbReference type="PROSITE" id="PS51039">
    <property type="entry name" value="ZF_AN1"/>
    <property type="match status" value="1"/>
</dbReference>
<dbReference type="InterPro" id="IPR050652">
    <property type="entry name" value="AN1_A20_ZnFinger"/>
</dbReference>
<dbReference type="AlphaFoldDB" id="A0AAV9IA66"/>
<gene>
    <name evidence="7" type="ORF">GAYE_SCF02G2176</name>
</gene>
<evidence type="ECO:0000259" key="6">
    <source>
        <dbReference type="PROSITE" id="PS51039"/>
    </source>
</evidence>
<evidence type="ECO:0000256" key="4">
    <source>
        <dbReference type="PROSITE-ProRule" id="PRU00449"/>
    </source>
</evidence>
<dbReference type="Gene3D" id="4.10.1110.10">
    <property type="entry name" value="AN1-like Zinc finger"/>
    <property type="match status" value="1"/>
</dbReference>
<sequence length="192" mass="21690">MAEAQKDRQETELDKASETCPCVKGCGYYGTSSTLNMCSKCYREHQRQEQQGQMESVGPQHQLQEESLDKAEDRLQNTTDLKHVDLQQDTCVSEAITGQSELQLEDTAGASLEANSRTSFSPCQAPERKSNRCHYCQKKVGLTGFTCRCGRLFCSDHRYSDKHDCTFDYKAENKEMLARSNPQVISAKLNKI</sequence>
<dbReference type="InterPro" id="IPR000058">
    <property type="entry name" value="Znf_AN1"/>
</dbReference>
<keyword evidence="2 4" id="KW-0863">Zinc-finger</keyword>
<reference evidence="7 8" key="1">
    <citation type="submission" date="2022-07" db="EMBL/GenBank/DDBJ databases">
        <title>Genome-wide signatures of adaptation to extreme environments.</title>
        <authorList>
            <person name="Cho C.H."/>
            <person name="Yoon H.S."/>
        </authorList>
    </citation>
    <scope>NUCLEOTIDE SEQUENCE [LARGE SCALE GENOMIC DNA]</scope>
    <source>
        <strain evidence="7 8">108.79 E11</strain>
    </source>
</reference>
<dbReference type="PROSITE" id="PS51036">
    <property type="entry name" value="ZF_A20"/>
    <property type="match status" value="1"/>
</dbReference>
<keyword evidence="8" id="KW-1185">Reference proteome</keyword>
<dbReference type="GO" id="GO:0003677">
    <property type="term" value="F:DNA binding"/>
    <property type="evidence" value="ECO:0007669"/>
    <property type="project" value="InterPro"/>
</dbReference>
<dbReference type="SUPFAM" id="SSF118310">
    <property type="entry name" value="AN1-like Zinc finger"/>
    <property type="match status" value="1"/>
</dbReference>
<evidence type="ECO:0000259" key="5">
    <source>
        <dbReference type="PROSITE" id="PS51036"/>
    </source>
</evidence>
<evidence type="ECO:0000313" key="7">
    <source>
        <dbReference type="EMBL" id="KAK4524277.1"/>
    </source>
</evidence>